<keyword evidence="1" id="KW-0732">Signal</keyword>
<evidence type="ECO:0000313" key="3">
    <source>
        <dbReference type="Proteomes" id="UP000198677"/>
    </source>
</evidence>
<name>A0A1H7NMB9_9NOCA</name>
<feature type="signal peptide" evidence="1">
    <location>
        <begin position="1"/>
        <end position="19"/>
    </location>
</feature>
<evidence type="ECO:0000256" key="1">
    <source>
        <dbReference type="SAM" id="SignalP"/>
    </source>
</evidence>
<dbReference type="EMBL" id="FOAW01000007">
    <property type="protein sequence ID" value="SEL24656.1"/>
    <property type="molecule type" value="Genomic_DNA"/>
</dbReference>
<dbReference type="Proteomes" id="UP000198677">
    <property type="component" value="Unassembled WGS sequence"/>
</dbReference>
<organism evidence="2 3">
    <name type="scientific">Rhodococcus maanshanensis</name>
    <dbReference type="NCBI Taxonomy" id="183556"/>
    <lineage>
        <taxon>Bacteria</taxon>
        <taxon>Bacillati</taxon>
        <taxon>Actinomycetota</taxon>
        <taxon>Actinomycetes</taxon>
        <taxon>Mycobacteriales</taxon>
        <taxon>Nocardiaceae</taxon>
        <taxon>Rhodococcus</taxon>
    </lineage>
</organism>
<protein>
    <submittedName>
        <fullName evidence="2">Uncharacterized protein</fullName>
    </submittedName>
</protein>
<keyword evidence="3" id="KW-1185">Reference proteome</keyword>
<accession>A0A1H7NMB9</accession>
<evidence type="ECO:0000313" key="2">
    <source>
        <dbReference type="EMBL" id="SEL24656.1"/>
    </source>
</evidence>
<dbReference type="AlphaFoldDB" id="A0A1H7NMB9"/>
<proteinExistence type="predicted"/>
<reference evidence="3" key="1">
    <citation type="submission" date="2016-10" db="EMBL/GenBank/DDBJ databases">
        <authorList>
            <person name="Varghese N."/>
            <person name="Submissions S."/>
        </authorList>
    </citation>
    <scope>NUCLEOTIDE SEQUENCE [LARGE SCALE GENOMIC DNA]</scope>
    <source>
        <strain evidence="3">DSM 44675</strain>
    </source>
</reference>
<sequence>MVRCGAVLSVLPCSLPGMATTEIATDDLSAEHVGQYLKASIGTEVADGVVRETVVTGVLTKVEHESLFPVAERTVTTLTLFVAGNSVPIVMPIGGLVTIAPDIDSIHPIPA</sequence>
<gene>
    <name evidence="2" type="ORF">SAMN05444583_10785</name>
</gene>
<feature type="chain" id="PRO_5039208452" evidence="1">
    <location>
        <begin position="20"/>
        <end position="111"/>
    </location>
</feature>